<evidence type="ECO:0000313" key="2">
    <source>
        <dbReference type="WBParaSite" id="PTRK_0000011900.1"/>
    </source>
</evidence>
<proteinExistence type="predicted"/>
<accession>A0A0N4Z088</accession>
<dbReference type="WBParaSite" id="PTRK_0000011900.1">
    <property type="protein sequence ID" value="PTRK_0000011900.1"/>
    <property type="gene ID" value="PTRK_0000011900"/>
</dbReference>
<dbReference type="AlphaFoldDB" id="A0A0N4Z088"/>
<organism evidence="1 2">
    <name type="scientific">Parastrongyloides trichosuri</name>
    <name type="common">Possum-specific nematode worm</name>
    <dbReference type="NCBI Taxonomy" id="131310"/>
    <lineage>
        <taxon>Eukaryota</taxon>
        <taxon>Metazoa</taxon>
        <taxon>Ecdysozoa</taxon>
        <taxon>Nematoda</taxon>
        <taxon>Chromadorea</taxon>
        <taxon>Rhabditida</taxon>
        <taxon>Tylenchina</taxon>
        <taxon>Panagrolaimomorpha</taxon>
        <taxon>Strongyloidoidea</taxon>
        <taxon>Strongyloididae</taxon>
        <taxon>Parastrongyloides</taxon>
    </lineage>
</organism>
<keyword evidence="1" id="KW-1185">Reference proteome</keyword>
<dbReference type="Proteomes" id="UP000038045">
    <property type="component" value="Unplaced"/>
</dbReference>
<evidence type="ECO:0000313" key="1">
    <source>
        <dbReference type="Proteomes" id="UP000038045"/>
    </source>
</evidence>
<reference evidence="2" key="1">
    <citation type="submission" date="2017-02" db="UniProtKB">
        <authorList>
            <consortium name="WormBaseParasite"/>
        </authorList>
    </citation>
    <scope>IDENTIFICATION</scope>
</reference>
<protein>
    <submittedName>
        <fullName evidence="2">DUF3644 domain-containing protein</fullName>
    </submittedName>
</protein>
<sequence length="113" mass="13145">MNGLDLKSFREECEIALIKKFSYIVLNKHLTHVAYFHYGLYRSGKGSVLSEIEYVLKNRKNDISNIKFNWSNQIEVTYKGENIAKEALELTLSDAIRQKCQIKGFDKLEKNLV</sequence>
<name>A0A0N4Z088_PARTI</name>